<feature type="transmembrane region" description="Helical" evidence="7">
    <location>
        <begin position="66"/>
        <end position="84"/>
    </location>
</feature>
<protein>
    <submittedName>
        <fullName evidence="9">Cation:proton antiporter</fullName>
    </submittedName>
</protein>
<feature type="transmembrane region" description="Helical" evidence="7">
    <location>
        <begin position="235"/>
        <end position="265"/>
    </location>
</feature>
<dbReference type="PANTHER" id="PTHR32468">
    <property type="entry name" value="CATION/H + ANTIPORTER"/>
    <property type="match status" value="1"/>
</dbReference>
<comment type="subcellular location">
    <subcellularLocation>
        <location evidence="1">Membrane</location>
        <topology evidence="1">Multi-pass membrane protein</topology>
    </subcellularLocation>
</comment>
<keyword evidence="4 7" id="KW-1133">Transmembrane helix</keyword>
<comment type="caution">
    <text evidence="9">The sequence shown here is derived from an EMBL/GenBank/DDBJ whole genome shotgun (WGS) entry which is preliminary data.</text>
</comment>
<reference evidence="9 10" key="1">
    <citation type="submission" date="2024-06" db="EMBL/GenBank/DDBJ databases">
        <title>The Natural Products Discovery Center: Release of the First 8490 Sequenced Strains for Exploring Actinobacteria Biosynthetic Diversity.</title>
        <authorList>
            <person name="Kalkreuter E."/>
            <person name="Kautsar S.A."/>
            <person name="Yang D."/>
            <person name="Bader C.D."/>
            <person name="Teijaro C.N."/>
            <person name="Fluegel L."/>
            <person name="Davis C.M."/>
            <person name="Simpson J.R."/>
            <person name="Lauterbach L."/>
            <person name="Steele A.D."/>
            <person name="Gui C."/>
            <person name="Meng S."/>
            <person name="Li G."/>
            <person name="Viehrig K."/>
            <person name="Ye F."/>
            <person name="Su P."/>
            <person name="Kiefer A.F."/>
            <person name="Nichols A."/>
            <person name="Cepeda A.J."/>
            <person name="Yan W."/>
            <person name="Fan B."/>
            <person name="Jiang Y."/>
            <person name="Adhikari A."/>
            <person name="Zheng C.-J."/>
            <person name="Schuster L."/>
            <person name="Cowan T.M."/>
            <person name="Smanski M.J."/>
            <person name="Chevrette M.G."/>
            <person name="De Carvalho L.P.S."/>
            <person name="Shen B."/>
        </authorList>
    </citation>
    <scope>NUCLEOTIDE SEQUENCE [LARGE SCALE GENOMIC DNA]</scope>
    <source>
        <strain evidence="9 10">NPDC050100</strain>
    </source>
</reference>
<feature type="transmembrane region" description="Helical" evidence="7">
    <location>
        <begin position="40"/>
        <end position="59"/>
    </location>
</feature>
<gene>
    <name evidence="9" type="ORF">AB0I59_04230</name>
</gene>
<evidence type="ECO:0000256" key="7">
    <source>
        <dbReference type="SAM" id="Phobius"/>
    </source>
</evidence>
<dbReference type="RefSeq" id="WP_061257455.1">
    <property type="nucleotide sequence ID" value="NZ_JBFALK010000002.1"/>
</dbReference>
<proteinExistence type="predicted"/>
<dbReference type="EMBL" id="JBFALK010000002">
    <property type="protein sequence ID" value="MEV0967819.1"/>
    <property type="molecule type" value="Genomic_DNA"/>
</dbReference>
<keyword evidence="2" id="KW-0813">Transport</keyword>
<sequence length="413" mass="42837">MATHLVTTLLIGLAAIVALASALGAVARRVDLPPVIGEVFAGILLGPTLFGGAVTETLFPTDIRPFLAALANVGVVVFMFLVGLELNHGQLRRGLGVAATVSAGSIVVPFTLGAALALALADGHPVPDRLAFVLFMGAAMSVTAFPVLARILTDRNMHQTPTGGLALACAAADDVLAWSILAVVVTVVGTGGEQWRMLLLVPYLALMFGLVRPLLRKLAAAGGSPGRLTPAKLGAVLVGLLLSACLTEWIGLHFIFGAFLFGAVMPREAAEQMRAEILDGLGQFTGVLLLPIFFVVGGLNVDLSRIGAAGVGELGLILLVAIGGKFTGAFLGARIHGLRARQSATLAALMNTRGLTELIILSVGLQLHLLDRTLYSLMVVMALVTTAMTGPLLRLFHPVPSTPEVADVRQPVS</sequence>
<feature type="transmembrane region" description="Helical" evidence="7">
    <location>
        <begin position="277"/>
        <end position="299"/>
    </location>
</feature>
<keyword evidence="10" id="KW-1185">Reference proteome</keyword>
<evidence type="ECO:0000259" key="8">
    <source>
        <dbReference type="Pfam" id="PF00999"/>
    </source>
</evidence>
<evidence type="ECO:0000256" key="2">
    <source>
        <dbReference type="ARBA" id="ARBA00022448"/>
    </source>
</evidence>
<feature type="domain" description="Cation/H+ exchanger transmembrane" evidence="8">
    <location>
        <begin position="20"/>
        <end position="393"/>
    </location>
</feature>
<feature type="transmembrane region" description="Helical" evidence="7">
    <location>
        <begin position="311"/>
        <end position="333"/>
    </location>
</feature>
<keyword evidence="6 7" id="KW-0472">Membrane</keyword>
<keyword evidence="3 7" id="KW-0812">Transmembrane</keyword>
<feature type="transmembrane region" description="Helical" evidence="7">
    <location>
        <begin position="195"/>
        <end position="215"/>
    </location>
</feature>
<keyword evidence="5" id="KW-0406">Ion transport</keyword>
<dbReference type="InterPro" id="IPR050794">
    <property type="entry name" value="CPA2_transporter"/>
</dbReference>
<dbReference type="PANTHER" id="PTHR32468:SF0">
    <property type="entry name" value="K(+)_H(+) ANTIPORTER 1"/>
    <property type="match status" value="1"/>
</dbReference>
<evidence type="ECO:0000313" key="9">
    <source>
        <dbReference type="EMBL" id="MEV0967819.1"/>
    </source>
</evidence>
<feature type="transmembrane region" description="Helical" evidence="7">
    <location>
        <begin position="373"/>
        <end position="393"/>
    </location>
</feature>
<evidence type="ECO:0000256" key="3">
    <source>
        <dbReference type="ARBA" id="ARBA00022692"/>
    </source>
</evidence>
<evidence type="ECO:0000313" key="10">
    <source>
        <dbReference type="Proteomes" id="UP001551675"/>
    </source>
</evidence>
<organism evidence="9 10">
    <name type="scientific">Microtetraspora glauca</name>
    <dbReference type="NCBI Taxonomy" id="1996"/>
    <lineage>
        <taxon>Bacteria</taxon>
        <taxon>Bacillati</taxon>
        <taxon>Actinomycetota</taxon>
        <taxon>Actinomycetes</taxon>
        <taxon>Streptosporangiales</taxon>
        <taxon>Streptosporangiaceae</taxon>
        <taxon>Microtetraspora</taxon>
    </lineage>
</organism>
<accession>A0ABV3G861</accession>
<dbReference type="Proteomes" id="UP001551675">
    <property type="component" value="Unassembled WGS sequence"/>
</dbReference>
<feature type="transmembrane region" description="Helical" evidence="7">
    <location>
        <begin position="164"/>
        <end position="188"/>
    </location>
</feature>
<dbReference type="Pfam" id="PF00999">
    <property type="entry name" value="Na_H_Exchanger"/>
    <property type="match status" value="1"/>
</dbReference>
<feature type="transmembrane region" description="Helical" evidence="7">
    <location>
        <begin position="96"/>
        <end position="118"/>
    </location>
</feature>
<feature type="transmembrane region" description="Helical" evidence="7">
    <location>
        <begin position="130"/>
        <end position="152"/>
    </location>
</feature>
<evidence type="ECO:0000256" key="4">
    <source>
        <dbReference type="ARBA" id="ARBA00022989"/>
    </source>
</evidence>
<dbReference type="InterPro" id="IPR038770">
    <property type="entry name" value="Na+/solute_symporter_sf"/>
</dbReference>
<evidence type="ECO:0000256" key="1">
    <source>
        <dbReference type="ARBA" id="ARBA00004141"/>
    </source>
</evidence>
<evidence type="ECO:0000256" key="5">
    <source>
        <dbReference type="ARBA" id="ARBA00023065"/>
    </source>
</evidence>
<dbReference type="InterPro" id="IPR006153">
    <property type="entry name" value="Cation/H_exchanger_TM"/>
</dbReference>
<dbReference type="Gene3D" id="1.20.1530.20">
    <property type="match status" value="1"/>
</dbReference>
<evidence type="ECO:0000256" key="6">
    <source>
        <dbReference type="ARBA" id="ARBA00023136"/>
    </source>
</evidence>
<name>A0ABV3G861_MICGL</name>